<dbReference type="PANTHER" id="PTHR30163">
    <property type="entry name" value="MEMBRANE-BOUND LYTIC MUREIN TRANSGLYCOSYLASE B"/>
    <property type="match status" value="1"/>
</dbReference>
<dbReference type="PANTHER" id="PTHR30163:SF8">
    <property type="entry name" value="LYTIC MUREIN TRANSGLYCOSYLASE"/>
    <property type="match status" value="1"/>
</dbReference>
<evidence type="ECO:0000256" key="1">
    <source>
        <dbReference type="SAM" id="MobiDB-lite"/>
    </source>
</evidence>
<feature type="region of interest" description="Disordered" evidence="1">
    <location>
        <begin position="55"/>
        <end position="103"/>
    </location>
</feature>
<dbReference type="Proteomes" id="UP000004705">
    <property type="component" value="Chromosome"/>
</dbReference>
<dbReference type="Pfam" id="PF13406">
    <property type="entry name" value="SLT_2"/>
    <property type="match status" value="1"/>
</dbReference>
<dbReference type="SUPFAM" id="SSF53955">
    <property type="entry name" value="Lysozyme-like"/>
    <property type="match status" value="1"/>
</dbReference>
<evidence type="ECO:0000313" key="5">
    <source>
        <dbReference type="Proteomes" id="UP000004705"/>
    </source>
</evidence>
<evidence type="ECO:0000256" key="2">
    <source>
        <dbReference type="SAM" id="Phobius"/>
    </source>
</evidence>
<dbReference type="AlphaFoldDB" id="H8G4G4"/>
<sequence>MADSDTGAVPGATAEQSASSPSTPTARSRRPVFGRFLVLVLILTVGVSGTWVLTTAASPSSGPTTDEIPALGIEPADVEPGSEAPVEESDTGPGHHGGAGETTLDEWADDLAPVVGVPARALRSYGNAELVLREENPDCRLSWTMLAGIGRVESDHGRHGGAVIGADGRPSPPIIGVALDGSPGVKAIADTDGGKFDGDTVYDRAVGPMQFIPSTWAVMGVDASGDGKADPHQIDDAALSAAFYLCAHGRDLSTGDGWWDGVLSYNRSVDYGRTVFALAEHYADLARGASTRG</sequence>
<keyword evidence="2" id="KW-0472">Membrane</keyword>
<gene>
    <name evidence="4" type="ORF">SacazDRAFT_01177</name>
</gene>
<organism evidence="4 5">
    <name type="scientific">Saccharomonospora azurea NA-128</name>
    <dbReference type="NCBI Taxonomy" id="882081"/>
    <lineage>
        <taxon>Bacteria</taxon>
        <taxon>Bacillati</taxon>
        <taxon>Actinomycetota</taxon>
        <taxon>Actinomycetes</taxon>
        <taxon>Pseudonocardiales</taxon>
        <taxon>Pseudonocardiaceae</taxon>
        <taxon>Saccharomonospora</taxon>
    </lineage>
</organism>
<accession>H8G4G4</accession>
<feature type="domain" description="Transglycosylase SLT" evidence="3">
    <location>
        <begin position="205"/>
        <end position="249"/>
    </location>
</feature>
<reference evidence="4 5" key="1">
    <citation type="journal article" date="2012" name="Stand. Genomic Sci.">
        <title>Genome sequence of the soil bacterium Saccharomonospora azurea type strain (NA-128(T)).</title>
        <authorList>
            <person name="Klenk H.P."/>
            <person name="Held B."/>
            <person name="Lucas S."/>
            <person name="Lapidus A."/>
            <person name="Copeland A."/>
            <person name="Hammon N."/>
            <person name="Pitluck S."/>
            <person name="Goodwin L.A."/>
            <person name="Han C."/>
            <person name="Tapia R."/>
            <person name="Brambilla E.M."/>
            <person name="Potter G."/>
            <person name="Land M."/>
            <person name="Ivanova N."/>
            <person name="Rohde M."/>
            <person name="Goker M."/>
            <person name="Detter J.C."/>
            <person name="Kyrpides N.C."/>
            <person name="Woyke T."/>
        </authorList>
    </citation>
    <scope>NUCLEOTIDE SEQUENCE [LARGE SCALE GENOMIC DNA]</scope>
    <source>
        <strain evidence="4 5">NA-128</strain>
    </source>
</reference>
<dbReference type="InterPro" id="IPR043426">
    <property type="entry name" value="MltB-like"/>
</dbReference>
<dbReference type="EMBL" id="CM001466">
    <property type="protein sequence ID" value="EHY88113.1"/>
    <property type="molecule type" value="Genomic_DNA"/>
</dbReference>
<keyword evidence="2" id="KW-0812">Transmembrane</keyword>
<proteinExistence type="predicted"/>
<dbReference type="HOGENOM" id="CLU_034941_1_0_11"/>
<evidence type="ECO:0000313" key="4">
    <source>
        <dbReference type="EMBL" id="EHY88113.1"/>
    </source>
</evidence>
<keyword evidence="2" id="KW-1133">Transmembrane helix</keyword>
<dbReference type="GO" id="GO:0009253">
    <property type="term" value="P:peptidoglycan catabolic process"/>
    <property type="evidence" value="ECO:0007669"/>
    <property type="project" value="TreeGrafter"/>
</dbReference>
<feature type="compositionally biased region" description="Low complexity" evidence="1">
    <location>
        <begin position="55"/>
        <end position="65"/>
    </location>
</feature>
<feature type="transmembrane region" description="Helical" evidence="2">
    <location>
        <begin position="32"/>
        <end position="53"/>
    </location>
</feature>
<evidence type="ECO:0000259" key="3">
    <source>
        <dbReference type="Pfam" id="PF13406"/>
    </source>
</evidence>
<dbReference type="InterPro" id="IPR031304">
    <property type="entry name" value="SLT_2"/>
</dbReference>
<dbReference type="CDD" id="cd13399">
    <property type="entry name" value="Slt35-like"/>
    <property type="match status" value="1"/>
</dbReference>
<protein>
    <submittedName>
        <fullName evidence="4">Membrane-bound lytic murein transglycosylase B</fullName>
    </submittedName>
</protein>
<dbReference type="InterPro" id="IPR023346">
    <property type="entry name" value="Lysozyme-like_dom_sf"/>
</dbReference>
<name>H8G4G4_9PSEU</name>
<feature type="compositionally biased region" description="Low complexity" evidence="1">
    <location>
        <begin position="17"/>
        <end position="26"/>
    </location>
</feature>
<dbReference type="GO" id="GO:0008933">
    <property type="term" value="F:peptidoglycan lytic transglycosylase activity"/>
    <property type="evidence" value="ECO:0007669"/>
    <property type="project" value="TreeGrafter"/>
</dbReference>
<feature type="region of interest" description="Disordered" evidence="1">
    <location>
        <begin position="1"/>
        <end position="28"/>
    </location>
</feature>
<keyword evidence="5" id="KW-1185">Reference proteome</keyword>
<dbReference type="Gene3D" id="1.10.530.10">
    <property type="match status" value="1"/>
</dbReference>